<keyword evidence="7" id="KW-1185">Reference proteome</keyword>
<dbReference type="InterPro" id="IPR001227">
    <property type="entry name" value="Ac_transferase_dom_sf"/>
</dbReference>
<dbReference type="PANTHER" id="PTHR42681">
    <property type="entry name" value="MALONYL-COA-ACYL CARRIER PROTEIN TRANSACYLASE, MITOCHONDRIAL"/>
    <property type="match status" value="1"/>
</dbReference>
<feature type="domain" description="Malonyl-CoA:ACP transacylase (MAT)" evidence="5">
    <location>
        <begin position="6"/>
        <end position="309"/>
    </location>
</feature>
<dbReference type="InterPro" id="IPR016035">
    <property type="entry name" value="Acyl_Trfase/lysoPLipase"/>
</dbReference>
<evidence type="ECO:0000313" key="7">
    <source>
        <dbReference type="Proteomes" id="UP000191144"/>
    </source>
</evidence>
<gene>
    <name evidence="6" type="ORF">LAME_0F04192G</name>
</gene>
<dbReference type="Gene3D" id="3.40.366.10">
    <property type="entry name" value="Malonyl-Coenzyme A Acyl Carrier Protein, domain 2"/>
    <property type="match status" value="1"/>
</dbReference>
<sequence length="324" mass="35872">MKRLVTFPGQGRPVLGHVFNSYLAQRSRLSSLKLSERARETAAVGAQIEQKPTDPASIAACSYLLYETFLEHAKSEKSESSDLVFLGHSLGELSCLAAGNGLFTLHQTMEIATYRNELMMKAAGNLNYGMWAISVPKARDLAREVRSCVFAMGNTMALANVNTGQQCVITGTDTDFQRLEPRLRETIDGRYRITQLENPYHIPFHNQQVLAPVAEPLLDFMWKILKKQGLASQWELSHEVVSNLTGTCVRTVSQALENFAHSSCNVVEFVKCCETVSKLNVTEIVSIGPGTHIGKLVATNCHIPNARYWDEHMGNNSTADLKAL</sequence>
<evidence type="ECO:0000259" key="5">
    <source>
        <dbReference type="SMART" id="SM00827"/>
    </source>
</evidence>
<dbReference type="GO" id="GO:0005739">
    <property type="term" value="C:mitochondrion"/>
    <property type="evidence" value="ECO:0007669"/>
    <property type="project" value="TreeGrafter"/>
</dbReference>
<evidence type="ECO:0000313" key="6">
    <source>
        <dbReference type="EMBL" id="SCU93551.1"/>
    </source>
</evidence>
<dbReference type="InterPro" id="IPR014043">
    <property type="entry name" value="Acyl_transferase_dom"/>
</dbReference>
<dbReference type="GO" id="GO:0004314">
    <property type="term" value="F:[acyl-carrier-protein] S-malonyltransferase activity"/>
    <property type="evidence" value="ECO:0007669"/>
    <property type="project" value="UniProtKB-EC"/>
</dbReference>
<dbReference type="Gene3D" id="3.30.70.250">
    <property type="entry name" value="Malonyl-CoA ACP transacylase, ACP-binding"/>
    <property type="match status" value="1"/>
</dbReference>
<keyword evidence="2" id="KW-0808">Transferase</keyword>
<dbReference type="AlphaFoldDB" id="A0A1G4JRS9"/>
<dbReference type="Proteomes" id="UP000191144">
    <property type="component" value="Chromosome F"/>
</dbReference>
<name>A0A1G4JRS9_9SACH</name>
<dbReference type="GO" id="GO:0006633">
    <property type="term" value="P:fatty acid biosynthetic process"/>
    <property type="evidence" value="ECO:0007669"/>
    <property type="project" value="TreeGrafter"/>
</dbReference>
<dbReference type="EMBL" id="LT598477">
    <property type="protein sequence ID" value="SCU93551.1"/>
    <property type="molecule type" value="Genomic_DNA"/>
</dbReference>
<organism evidence="6 7">
    <name type="scientific">Lachancea meyersii CBS 8951</name>
    <dbReference type="NCBI Taxonomy" id="1266667"/>
    <lineage>
        <taxon>Eukaryota</taxon>
        <taxon>Fungi</taxon>
        <taxon>Dikarya</taxon>
        <taxon>Ascomycota</taxon>
        <taxon>Saccharomycotina</taxon>
        <taxon>Saccharomycetes</taxon>
        <taxon>Saccharomycetales</taxon>
        <taxon>Saccharomycetaceae</taxon>
        <taxon>Lachancea</taxon>
    </lineage>
</organism>
<evidence type="ECO:0000256" key="2">
    <source>
        <dbReference type="ARBA" id="ARBA00022679"/>
    </source>
</evidence>
<comment type="catalytic activity">
    <reaction evidence="4">
        <text>holo-[ACP] + malonyl-CoA = malonyl-[ACP] + CoA</text>
        <dbReference type="Rhea" id="RHEA:41792"/>
        <dbReference type="Rhea" id="RHEA-COMP:9623"/>
        <dbReference type="Rhea" id="RHEA-COMP:9685"/>
        <dbReference type="ChEBI" id="CHEBI:57287"/>
        <dbReference type="ChEBI" id="CHEBI:57384"/>
        <dbReference type="ChEBI" id="CHEBI:64479"/>
        <dbReference type="ChEBI" id="CHEBI:78449"/>
        <dbReference type="EC" id="2.3.1.39"/>
    </reaction>
</comment>
<dbReference type="PANTHER" id="PTHR42681:SF1">
    <property type="entry name" value="MALONYL-COA-ACYL CARRIER PROTEIN TRANSACYLASE, MITOCHONDRIAL"/>
    <property type="match status" value="1"/>
</dbReference>
<proteinExistence type="predicted"/>
<dbReference type="SUPFAM" id="SSF52151">
    <property type="entry name" value="FabD/lysophospholipase-like"/>
    <property type="match status" value="1"/>
</dbReference>
<protein>
    <recommendedName>
        <fullName evidence="1">[acyl-carrier-protein] S-malonyltransferase</fullName>
        <ecNumber evidence="1">2.3.1.39</ecNumber>
    </recommendedName>
</protein>
<keyword evidence="3" id="KW-0012">Acyltransferase</keyword>
<dbReference type="OrthoDB" id="541883at2759"/>
<reference evidence="7" key="1">
    <citation type="submission" date="2016-03" db="EMBL/GenBank/DDBJ databases">
        <authorList>
            <person name="Devillers Hugo."/>
        </authorList>
    </citation>
    <scope>NUCLEOTIDE SEQUENCE [LARGE SCALE GENOMIC DNA]</scope>
</reference>
<accession>A0A1G4JRS9</accession>
<dbReference type="InterPro" id="IPR050858">
    <property type="entry name" value="Mal-CoA-ACP_Trans/PKS_FabD"/>
</dbReference>
<dbReference type="SMART" id="SM00827">
    <property type="entry name" value="PKS_AT"/>
    <property type="match status" value="1"/>
</dbReference>
<evidence type="ECO:0000256" key="1">
    <source>
        <dbReference type="ARBA" id="ARBA00013258"/>
    </source>
</evidence>
<dbReference type="EC" id="2.3.1.39" evidence="1"/>
<evidence type="ECO:0000256" key="4">
    <source>
        <dbReference type="ARBA" id="ARBA00048462"/>
    </source>
</evidence>
<evidence type="ECO:0000256" key="3">
    <source>
        <dbReference type="ARBA" id="ARBA00023315"/>
    </source>
</evidence>